<dbReference type="Pfam" id="PF00014">
    <property type="entry name" value="Kunitz_BPTI"/>
    <property type="match status" value="2"/>
</dbReference>
<keyword evidence="2" id="KW-0964">Secreted</keyword>
<dbReference type="PANTHER" id="PTHR10083:SF376">
    <property type="entry name" value="SERINE PEPTIDASE INHIBITOR, KUNITZ TYPE, 3"/>
    <property type="match status" value="1"/>
</dbReference>
<dbReference type="Gene3D" id="4.10.800.10">
    <property type="entry name" value="Thyroglobulin type-1"/>
    <property type="match status" value="2"/>
</dbReference>
<dbReference type="Pfam" id="PF00095">
    <property type="entry name" value="WAP"/>
    <property type="match status" value="1"/>
</dbReference>
<feature type="non-terminal residue" evidence="14">
    <location>
        <position position="1"/>
    </location>
</feature>
<dbReference type="PROSITE" id="PS50279">
    <property type="entry name" value="BPTI_KUNITZ_2"/>
    <property type="match status" value="2"/>
</dbReference>
<sequence length="698" mass="77515">DLVAKPGSCPSPPRDLSLLRCVPRHQCMFDTHCQGAMKCCFNGCGAVCLQPEETPAQSEGMTIQPPVCEADGSYTREQRSGGLTWCVDAKGRPLHHTLTRGHVKCGPNGQILEQVSVGPVCPKGIRPRVCKDECLRSACPTHPDAICVADPCNDCRATYYSSSGQKVHCEARCSQPLARGMCRASFKRFFYNATADQCQEFVYGGCQGNDNNYSTMKECQADCQNLDICEQPVESGICSSGEARWYYNKESRKCEPFLYSGCGGNRNNFRSKDACEARCPDLVLCPYWSAASMEPTACSRAEACANETCHGNDEAICITDPCTCKPQFVDDKKRPVTCLPPTIPPKTRLSFTFEEESTSSDTKEIQIESESLQIEADNNKNENEITHVNKKNDPVTIYLEGEPSLTRCQLLQRHLQENNSKKYIAQCDAEGKFLPTQCYSPSNNDAPKCWCVDETGKKTQPTVYFKLGERECDFVAVESVVVTLGFRGREAGMKHLGKSNGFEIKKQVHKMLKQMTAETLENEVGVVDLPDLTQVKFTLLGQNKIDVAYELEERVKNGELALELNKEVVPADLRASWFHHQVSEPRWGEAVAIGGGTREMVMSEAIQLEPPYLAATVIFTVITAMLVCGLVVALVLYRRHTTGTYPKGPRGSMQSLAFSDTSLDRRSTSSSRLSEQFPTPPRRPTVTTVENEYRYGRH</sequence>
<keyword evidence="10" id="KW-0812">Transmembrane</keyword>
<proteinExistence type="predicted"/>
<keyword evidence="4" id="KW-0722">Serine protease inhibitor</keyword>
<evidence type="ECO:0000256" key="9">
    <source>
        <dbReference type="SAM" id="MobiDB-lite"/>
    </source>
</evidence>
<keyword evidence="5 8" id="KW-1015">Disulfide bond</keyword>
<feature type="domain" description="Thyroglobulin type-1" evidence="12">
    <location>
        <begin position="405"/>
        <end position="472"/>
    </location>
</feature>
<feature type="domain" description="WAP" evidence="13">
    <location>
        <begin position="2"/>
        <end position="52"/>
    </location>
</feature>
<dbReference type="PRINTS" id="PR00759">
    <property type="entry name" value="BASICPTASE"/>
</dbReference>
<dbReference type="CDD" id="cd00199">
    <property type="entry name" value="WAP"/>
    <property type="match status" value="1"/>
</dbReference>
<keyword evidence="7" id="KW-1203">Blood coagulation cascade inhibiting toxin</keyword>
<evidence type="ECO:0000256" key="6">
    <source>
        <dbReference type="ARBA" id="ARBA00023240"/>
    </source>
</evidence>
<feature type="disulfide bond" evidence="8">
    <location>
        <begin position="408"/>
        <end position="427"/>
    </location>
</feature>
<protein>
    <submittedName>
        <fullName evidence="14">Uncharacterized protein</fullName>
    </submittedName>
</protein>
<dbReference type="SMART" id="SM00217">
    <property type="entry name" value="WAP"/>
    <property type="match status" value="1"/>
</dbReference>
<evidence type="ECO:0000256" key="4">
    <source>
        <dbReference type="ARBA" id="ARBA00022900"/>
    </source>
</evidence>
<keyword evidence="6" id="KW-1199">Hemostasis impairing toxin</keyword>
<evidence type="ECO:0000256" key="7">
    <source>
        <dbReference type="ARBA" id="ARBA00034146"/>
    </source>
</evidence>
<evidence type="ECO:0000313" key="14">
    <source>
        <dbReference type="EMBL" id="CAL4169856.1"/>
    </source>
</evidence>
<comment type="caution">
    <text evidence="14">The sequence shown here is derived from an EMBL/GenBank/DDBJ whole genome shotgun (WGS) entry which is preliminary data.</text>
</comment>
<dbReference type="SMART" id="SM00211">
    <property type="entry name" value="TY"/>
    <property type="match status" value="2"/>
</dbReference>
<feature type="domain" description="BPTI/Kunitz inhibitor" evidence="11">
    <location>
        <begin position="229"/>
        <end position="279"/>
    </location>
</feature>
<dbReference type="InterPro" id="IPR036857">
    <property type="entry name" value="Thyroglobulin_1_sf"/>
</dbReference>
<dbReference type="PROSITE" id="PS51162">
    <property type="entry name" value="THYROGLOBULIN_1_2"/>
    <property type="match status" value="2"/>
</dbReference>
<evidence type="ECO:0000313" key="15">
    <source>
        <dbReference type="Proteomes" id="UP001497623"/>
    </source>
</evidence>
<dbReference type="SMART" id="SM00131">
    <property type="entry name" value="KU"/>
    <property type="match status" value="2"/>
</dbReference>
<dbReference type="InterPro" id="IPR050098">
    <property type="entry name" value="TFPI/VKTCI-like"/>
</dbReference>
<evidence type="ECO:0000256" key="10">
    <source>
        <dbReference type="SAM" id="Phobius"/>
    </source>
</evidence>
<comment type="caution">
    <text evidence="8">Lacks conserved residue(s) required for the propagation of feature annotation.</text>
</comment>
<organism evidence="14 15">
    <name type="scientific">Meganyctiphanes norvegica</name>
    <name type="common">Northern krill</name>
    <name type="synonym">Thysanopoda norvegica</name>
    <dbReference type="NCBI Taxonomy" id="48144"/>
    <lineage>
        <taxon>Eukaryota</taxon>
        <taxon>Metazoa</taxon>
        <taxon>Ecdysozoa</taxon>
        <taxon>Arthropoda</taxon>
        <taxon>Crustacea</taxon>
        <taxon>Multicrustacea</taxon>
        <taxon>Malacostraca</taxon>
        <taxon>Eumalacostraca</taxon>
        <taxon>Eucarida</taxon>
        <taxon>Euphausiacea</taxon>
        <taxon>Euphausiidae</taxon>
        <taxon>Meganyctiphanes</taxon>
    </lineage>
</organism>
<accession>A0AAV2SCG5</accession>
<reference evidence="14 15" key="1">
    <citation type="submission" date="2024-05" db="EMBL/GenBank/DDBJ databases">
        <authorList>
            <person name="Wallberg A."/>
        </authorList>
    </citation>
    <scope>NUCLEOTIDE SEQUENCE [LARGE SCALE GENOMIC DNA]</scope>
</reference>
<dbReference type="Pfam" id="PF00086">
    <property type="entry name" value="Thyroglobulin_1"/>
    <property type="match status" value="2"/>
</dbReference>
<evidence type="ECO:0000259" key="12">
    <source>
        <dbReference type="PROSITE" id="PS51162"/>
    </source>
</evidence>
<feature type="domain" description="BPTI/Kunitz inhibitor" evidence="11">
    <location>
        <begin position="173"/>
        <end position="223"/>
    </location>
</feature>
<feature type="domain" description="Thyroglobulin type-1" evidence="12">
    <location>
        <begin position="45"/>
        <end position="105"/>
    </location>
</feature>
<feature type="region of interest" description="Disordered" evidence="9">
    <location>
        <begin position="660"/>
        <end position="698"/>
    </location>
</feature>
<dbReference type="Gene3D" id="4.10.75.10">
    <property type="entry name" value="Elafin-like"/>
    <property type="match status" value="1"/>
</dbReference>
<dbReference type="PROSITE" id="PS00280">
    <property type="entry name" value="BPTI_KUNITZ_1"/>
    <property type="match status" value="2"/>
</dbReference>
<evidence type="ECO:0000256" key="1">
    <source>
        <dbReference type="ARBA" id="ARBA00004613"/>
    </source>
</evidence>
<evidence type="ECO:0000259" key="13">
    <source>
        <dbReference type="PROSITE" id="PS51390"/>
    </source>
</evidence>
<dbReference type="PROSITE" id="PS51390">
    <property type="entry name" value="WAP"/>
    <property type="match status" value="1"/>
</dbReference>
<dbReference type="InterPro" id="IPR036645">
    <property type="entry name" value="Elafin-like_sf"/>
</dbReference>
<evidence type="ECO:0000256" key="8">
    <source>
        <dbReference type="PROSITE-ProRule" id="PRU00500"/>
    </source>
</evidence>
<dbReference type="PANTHER" id="PTHR10083">
    <property type="entry name" value="KUNITZ-TYPE PROTEASE INHIBITOR-RELATED"/>
    <property type="match status" value="1"/>
</dbReference>
<dbReference type="CDD" id="cd00109">
    <property type="entry name" value="Kunitz-type"/>
    <property type="match status" value="2"/>
</dbReference>
<evidence type="ECO:0000256" key="2">
    <source>
        <dbReference type="ARBA" id="ARBA00022525"/>
    </source>
</evidence>
<dbReference type="InterPro" id="IPR036880">
    <property type="entry name" value="Kunitz_BPTI_sf"/>
</dbReference>
<keyword evidence="3" id="KW-0646">Protease inhibitor</keyword>
<feature type="transmembrane region" description="Helical" evidence="10">
    <location>
        <begin position="612"/>
        <end position="637"/>
    </location>
</feature>
<dbReference type="Gene3D" id="4.10.410.10">
    <property type="entry name" value="Pancreatic trypsin inhibitor Kunitz domain"/>
    <property type="match status" value="2"/>
</dbReference>
<dbReference type="CDD" id="cd00191">
    <property type="entry name" value="TY"/>
    <property type="match status" value="1"/>
</dbReference>
<evidence type="ECO:0000256" key="3">
    <source>
        <dbReference type="ARBA" id="ARBA00022690"/>
    </source>
</evidence>
<keyword evidence="10" id="KW-0472">Membrane</keyword>
<name>A0AAV2SCG5_MEGNR</name>
<dbReference type="SUPFAM" id="SSF57256">
    <property type="entry name" value="Elafin-like"/>
    <property type="match status" value="1"/>
</dbReference>
<keyword evidence="6" id="KW-0800">Toxin</keyword>
<dbReference type="PRINTS" id="PR00003">
    <property type="entry name" value="4DISULPHCORE"/>
</dbReference>
<dbReference type="GO" id="GO:0005615">
    <property type="term" value="C:extracellular space"/>
    <property type="evidence" value="ECO:0007669"/>
    <property type="project" value="TreeGrafter"/>
</dbReference>
<dbReference type="Proteomes" id="UP001497623">
    <property type="component" value="Unassembled WGS sequence"/>
</dbReference>
<dbReference type="InterPro" id="IPR008197">
    <property type="entry name" value="WAP_dom"/>
</dbReference>
<evidence type="ECO:0000259" key="11">
    <source>
        <dbReference type="PROSITE" id="PS50279"/>
    </source>
</evidence>
<dbReference type="EMBL" id="CAXKWB010050465">
    <property type="protein sequence ID" value="CAL4169856.1"/>
    <property type="molecule type" value="Genomic_DNA"/>
</dbReference>
<comment type="subcellular location">
    <subcellularLocation>
        <location evidence="1">Secreted</location>
    </subcellularLocation>
</comment>
<gene>
    <name evidence="14" type="ORF">MNOR_LOCUS33925</name>
</gene>
<keyword evidence="10" id="KW-1133">Transmembrane helix</keyword>
<dbReference type="PROSITE" id="PS00484">
    <property type="entry name" value="THYROGLOBULIN_1_1"/>
    <property type="match status" value="1"/>
</dbReference>
<evidence type="ECO:0000256" key="5">
    <source>
        <dbReference type="ARBA" id="ARBA00023157"/>
    </source>
</evidence>
<dbReference type="InterPro" id="IPR002223">
    <property type="entry name" value="Kunitz_BPTI"/>
</dbReference>
<dbReference type="InterPro" id="IPR020901">
    <property type="entry name" value="Prtase_inh_Kunz-CS"/>
</dbReference>
<dbReference type="InterPro" id="IPR000716">
    <property type="entry name" value="Thyroglobulin_1"/>
</dbReference>
<dbReference type="SUPFAM" id="SSF57610">
    <property type="entry name" value="Thyroglobulin type-1 domain"/>
    <property type="match status" value="2"/>
</dbReference>
<dbReference type="AlphaFoldDB" id="A0AAV2SCG5"/>
<dbReference type="GO" id="GO:0004867">
    <property type="term" value="F:serine-type endopeptidase inhibitor activity"/>
    <property type="evidence" value="ECO:0007669"/>
    <property type="project" value="UniProtKB-KW"/>
</dbReference>
<keyword evidence="15" id="KW-1185">Reference proteome</keyword>
<dbReference type="SUPFAM" id="SSF57362">
    <property type="entry name" value="BPTI-like"/>
    <property type="match status" value="2"/>
</dbReference>